<evidence type="ECO:0000256" key="14">
    <source>
        <dbReference type="SAM" id="SignalP"/>
    </source>
</evidence>
<reference evidence="17 18" key="1">
    <citation type="submission" date="2024-04" db="EMBL/GenBank/DDBJ databases">
        <title>The reference genome of an endangered Asteraceae, Deinandra increscens subsp. villosa, native to the Central Coast of California.</title>
        <authorList>
            <person name="Guilliams M."/>
            <person name="Hasenstab-Lehman K."/>
            <person name="Meyer R."/>
            <person name="Mcevoy S."/>
        </authorList>
    </citation>
    <scope>NUCLEOTIDE SEQUENCE [LARGE SCALE GENOMIC DNA]</scope>
    <source>
        <tissue evidence="17">Leaf</tissue>
    </source>
</reference>
<evidence type="ECO:0000256" key="13">
    <source>
        <dbReference type="SAM" id="MobiDB-lite"/>
    </source>
</evidence>
<feature type="active site" evidence="11">
    <location>
        <position position="320"/>
    </location>
</feature>
<dbReference type="InterPro" id="IPR011598">
    <property type="entry name" value="bHLH_dom"/>
</dbReference>
<dbReference type="Gene3D" id="4.10.280.10">
    <property type="entry name" value="Helix-loop-helix DNA-binding domain"/>
    <property type="match status" value="1"/>
</dbReference>
<dbReference type="FunFam" id="2.40.70.10:FF:000215">
    <property type="entry name" value="Aspartyl protease family protein 2"/>
    <property type="match status" value="1"/>
</dbReference>
<evidence type="ECO:0000256" key="8">
    <source>
        <dbReference type="ARBA" id="ARBA00023163"/>
    </source>
</evidence>
<dbReference type="PROSITE" id="PS51767">
    <property type="entry name" value="PEPTIDASE_A1"/>
    <property type="match status" value="1"/>
</dbReference>
<evidence type="ECO:0000313" key="17">
    <source>
        <dbReference type="EMBL" id="KAK9063758.1"/>
    </source>
</evidence>
<dbReference type="PANTHER" id="PTHR47967">
    <property type="entry name" value="OS07G0603500 PROTEIN-RELATED"/>
    <property type="match status" value="1"/>
</dbReference>
<keyword evidence="7" id="KW-0238">DNA-binding</keyword>
<feature type="active site" evidence="11">
    <location>
        <position position="93"/>
    </location>
</feature>
<dbReference type="Proteomes" id="UP001408789">
    <property type="component" value="Unassembled WGS sequence"/>
</dbReference>
<dbReference type="InterPro" id="IPR036638">
    <property type="entry name" value="HLH_DNA-bd_sf"/>
</dbReference>
<name>A0AAP0D2W0_9ASTR</name>
<evidence type="ECO:0000256" key="12">
    <source>
        <dbReference type="RuleBase" id="RU000454"/>
    </source>
</evidence>
<evidence type="ECO:0000256" key="4">
    <source>
        <dbReference type="ARBA" id="ARBA00022750"/>
    </source>
</evidence>
<dbReference type="GO" id="GO:0006508">
    <property type="term" value="P:proteolysis"/>
    <property type="evidence" value="ECO:0007669"/>
    <property type="project" value="UniProtKB-KW"/>
</dbReference>
<feature type="signal peptide" evidence="14">
    <location>
        <begin position="1"/>
        <end position="17"/>
    </location>
</feature>
<accession>A0AAP0D2W0</accession>
<keyword evidence="6" id="KW-0805">Transcription regulation</keyword>
<dbReference type="CDD" id="cd05476">
    <property type="entry name" value="pepsin_A_like_plant"/>
    <property type="match status" value="1"/>
</dbReference>
<dbReference type="GO" id="GO:0046983">
    <property type="term" value="F:protein dimerization activity"/>
    <property type="evidence" value="ECO:0007669"/>
    <property type="project" value="InterPro"/>
</dbReference>
<feature type="chain" id="PRO_5042817129" evidence="14">
    <location>
        <begin position="18"/>
        <end position="780"/>
    </location>
</feature>
<evidence type="ECO:0000256" key="10">
    <source>
        <dbReference type="ARBA" id="ARBA00023242"/>
    </source>
</evidence>
<feature type="domain" description="Peptidase A1" evidence="16">
    <location>
        <begin position="75"/>
        <end position="437"/>
    </location>
</feature>
<dbReference type="Pfam" id="PF14541">
    <property type="entry name" value="TAXi_C"/>
    <property type="match status" value="1"/>
</dbReference>
<evidence type="ECO:0000259" key="15">
    <source>
        <dbReference type="PROSITE" id="PS50888"/>
    </source>
</evidence>
<dbReference type="PANTHER" id="PTHR47967:SF46">
    <property type="entry name" value="ASPARTIC PROTEINASE NEPENTHESIN-1"/>
    <property type="match status" value="1"/>
</dbReference>
<sequence>MLFIIIILLSLTHICHSAATNSFLRLPLRHVTPPQSPTQSLSADSARLSALLSTLHRKQPNLPVTSGAYAGAGQYFVTLHLGTPPQPLLLIADTGSDLIWVACSACRSDCAATRPPHSAFLARHSSSYSLHHCFDPACRLVPHPRANRECNNHTRLHSPCRYEYSYADGSLSTGLFAKETTSFNSTTGRLIQQDSLTFGCGFKMSGPSVSGPGFHGAQGVMGLGRGPISFVNQLGRRFGNKFSYCLKDYTVIPPPTSYLLIGTAPGSSRFRYTPLIQTTPLSSPFYYIGIKSIYVDNVKLRISPSVWKIDKSGNGGTIVDSGTTLTFLPDVAYREVLAAFRRRVKLPTPETWPPNFDLCFNVSGDQKPKVPKLSFKLAGDSVFSPPAGNYFIDTAEDVKCFALQPVTSPDGFSVIGNLMQQGFLMEFDIGKSRLGYSRRDKKVPLPFVFPQPHKTKLNFTHTHTHQWIHQTIGFHICSSTNTTFMFPPSSSISSSSSSSSIPLIMHHHHHPSPWTTLPQPFYHHTTFNHVLPYPTAGDHHPFHLPPPPSPLSSLSSHTTSSLTDHQLGFEGVQPGSDPFRSIQTETDKMTAQQRLVDSKTLAASKSHSEAERRRRERINNHLTKLRTLLPNTTKTDKASLLAEVIQNLKELKCQTSIIAKQISVPSEIDELTIDNTLDEEGRIVIRASLCCEDRSDLLRDLIKTLKMLRLRTLKAEITTLGRRVKNVLFVTGEDYHLSSGNQMVSHGIDTIEEALKAIVKKTNDGDDDSCFASFKRQKNK</sequence>
<evidence type="ECO:0000256" key="3">
    <source>
        <dbReference type="ARBA" id="ARBA00022670"/>
    </source>
</evidence>
<evidence type="ECO:0000256" key="7">
    <source>
        <dbReference type="ARBA" id="ARBA00023125"/>
    </source>
</evidence>
<comment type="subcellular location">
    <subcellularLocation>
        <location evidence="1">Nucleus</location>
    </subcellularLocation>
</comment>
<dbReference type="InterPro" id="IPR034161">
    <property type="entry name" value="Pepsin-like_plant"/>
</dbReference>
<dbReference type="SMART" id="SM00353">
    <property type="entry name" value="HLH"/>
    <property type="match status" value="1"/>
</dbReference>
<dbReference type="Gene3D" id="2.40.70.10">
    <property type="entry name" value="Acid Proteases"/>
    <property type="match status" value="2"/>
</dbReference>
<keyword evidence="10" id="KW-0539">Nucleus</keyword>
<proteinExistence type="inferred from homology"/>
<evidence type="ECO:0000256" key="11">
    <source>
        <dbReference type="PIRSR" id="PIRSR601461-1"/>
    </source>
</evidence>
<keyword evidence="18" id="KW-1185">Reference proteome</keyword>
<evidence type="ECO:0000256" key="1">
    <source>
        <dbReference type="ARBA" id="ARBA00004123"/>
    </source>
</evidence>
<dbReference type="InterPro" id="IPR051708">
    <property type="entry name" value="Plant_Aspart_Prot_A1"/>
</dbReference>
<gene>
    <name evidence="17" type="ORF">SSX86_017630</name>
</gene>
<comment type="caution">
    <text evidence="17">The sequence shown here is derived from an EMBL/GenBank/DDBJ whole genome shotgun (WGS) entry which is preliminary data.</text>
</comment>
<keyword evidence="8" id="KW-0804">Transcription</keyword>
<dbReference type="FunFam" id="2.40.70.10:FF:000033">
    <property type="entry name" value="Aspartyl protease family protein"/>
    <property type="match status" value="1"/>
</dbReference>
<dbReference type="SUPFAM" id="SSF47459">
    <property type="entry name" value="HLH, helix-loop-helix DNA-binding domain"/>
    <property type="match status" value="1"/>
</dbReference>
<evidence type="ECO:0000313" key="18">
    <source>
        <dbReference type="Proteomes" id="UP001408789"/>
    </source>
</evidence>
<dbReference type="InterPro" id="IPR032799">
    <property type="entry name" value="TAXi_C"/>
</dbReference>
<comment type="similarity">
    <text evidence="2 12">Belongs to the peptidase A1 family.</text>
</comment>
<dbReference type="InterPro" id="IPR001969">
    <property type="entry name" value="Aspartic_peptidase_AS"/>
</dbReference>
<dbReference type="Pfam" id="PF14543">
    <property type="entry name" value="TAXi_N"/>
    <property type="match status" value="1"/>
</dbReference>
<keyword evidence="5 12" id="KW-0378">Hydrolase</keyword>
<evidence type="ECO:0000256" key="5">
    <source>
        <dbReference type="ARBA" id="ARBA00022801"/>
    </source>
</evidence>
<keyword evidence="9" id="KW-0325">Glycoprotein</keyword>
<keyword evidence="14" id="KW-0732">Signal</keyword>
<keyword evidence="3 12" id="KW-0645">Protease</keyword>
<dbReference type="GO" id="GO:0003677">
    <property type="term" value="F:DNA binding"/>
    <property type="evidence" value="ECO:0007669"/>
    <property type="project" value="UniProtKB-KW"/>
</dbReference>
<dbReference type="PRINTS" id="PR00792">
    <property type="entry name" value="PEPSIN"/>
</dbReference>
<organism evidence="17 18">
    <name type="scientific">Deinandra increscens subsp. villosa</name>
    <dbReference type="NCBI Taxonomy" id="3103831"/>
    <lineage>
        <taxon>Eukaryota</taxon>
        <taxon>Viridiplantae</taxon>
        <taxon>Streptophyta</taxon>
        <taxon>Embryophyta</taxon>
        <taxon>Tracheophyta</taxon>
        <taxon>Spermatophyta</taxon>
        <taxon>Magnoliopsida</taxon>
        <taxon>eudicotyledons</taxon>
        <taxon>Gunneridae</taxon>
        <taxon>Pentapetalae</taxon>
        <taxon>asterids</taxon>
        <taxon>campanulids</taxon>
        <taxon>Asterales</taxon>
        <taxon>Asteraceae</taxon>
        <taxon>Asteroideae</taxon>
        <taxon>Heliantheae alliance</taxon>
        <taxon>Madieae</taxon>
        <taxon>Madiinae</taxon>
        <taxon>Deinandra</taxon>
    </lineage>
</organism>
<feature type="compositionally biased region" description="Low complexity" evidence="13">
    <location>
        <begin position="551"/>
        <end position="562"/>
    </location>
</feature>
<dbReference type="InterPro" id="IPR033121">
    <property type="entry name" value="PEPTIDASE_A1"/>
</dbReference>
<dbReference type="SUPFAM" id="SSF50630">
    <property type="entry name" value="Acid proteases"/>
    <property type="match status" value="1"/>
</dbReference>
<dbReference type="InterPro" id="IPR032861">
    <property type="entry name" value="TAXi_N"/>
</dbReference>
<dbReference type="Pfam" id="PF00010">
    <property type="entry name" value="HLH"/>
    <property type="match status" value="1"/>
</dbReference>
<dbReference type="InterPro" id="IPR001461">
    <property type="entry name" value="Aspartic_peptidase_A1"/>
</dbReference>
<dbReference type="FunFam" id="4.10.280.10:FF:000070">
    <property type="entry name" value="transcription factor bHLH30"/>
    <property type="match status" value="1"/>
</dbReference>
<dbReference type="GO" id="GO:0005634">
    <property type="term" value="C:nucleus"/>
    <property type="evidence" value="ECO:0007669"/>
    <property type="project" value="UniProtKB-SubCell"/>
</dbReference>
<dbReference type="EMBL" id="JBCNJP010000018">
    <property type="protein sequence ID" value="KAK9063758.1"/>
    <property type="molecule type" value="Genomic_DNA"/>
</dbReference>
<dbReference type="GO" id="GO:0004190">
    <property type="term" value="F:aspartic-type endopeptidase activity"/>
    <property type="evidence" value="ECO:0007669"/>
    <property type="project" value="UniProtKB-KW"/>
</dbReference>
<evidence type="ECO:0000256" key="2">
    <source>
        <dbReference type="ARBA" id="ARBA00007447"/>
    </source>
</evidence>
<feature type="domain" description="BHLH" evidence="15">
    <location>
        <begin position="602"/>
        <end position="651"/>
    </location>
</feature>
<keyword evidence="4 12" id="KW-0064">Aspartyl protease</keyword>
<dbReference type="PROSITE" id="PS50888">
    <property type="entry name" value="BHLH"/>
    <property type="match status" value="1"/>
</dbReference>
<dbReference type="AlphaFoldDB" id="A0AAP0D2W0"/>
<protein>
    <submittedName>
        <fullName evidence="17">Uncharacterized protein</fullName>
    </submittedName>
</protein>
<feature type="region of interest" description="Disordered" evidence="13">
    <location>
        <begin position="538"/>
        <end position="562"/>
    </location>
</feature>
<evidence type="ECO:0000256" key="9">
    <source>
        <dbReference type="ARBA" id="ARBA00023180"/>
    </source>
</evidence>
<evidence type="ECO:0000259" key="16">
    <source>
        <dbReference type="PROSITE" id="PS51767"/>
    </source>
</evidence>
<dbReference type="PROSITE" id="PS00141">
    <property type="entry name" value="ASP_PROTEASE"/>
    <property type="match status" value="1"/>
</dbReference>
<dbReference type="InterPro" id="IPR021109">
    <property type="entry name" value="Peptidase_aspartic_dom_sf"/>
</dbReference>
<evidence type="ECO:0000256" key="6">
    <source>
        <dbReference type="ARBA" id="ARBA00023015"/>
    </source>
</evidence>